<evidence type="ECO:0000256" key="22">
    <source>
        <dbReference type="ARBA" id="ARBA00024222"/>
    </source>
</evidence>
<evidence type="ECO:0000256" key="37">
    <source>
        <dbReference type="ARBA" id="ARBA00048230"/>
    </source>
</evidence>
<evidence type="ECO:0000256" key="20">
    <source>
        <dbReference type="ARBA" id="ARBA00023242"/>
    </source>
</evidence>
<evidence type="ECO:0000256" key="8">
    <source>
        <dbReference type="ARBA" id="ARBA00005968"/>
    </source>
</evidence>
<feature type="active site" evidence="39">
    <location>
        <position position="335"/>
    </location>
</feature>
<evidence type="ECO:0000256" key="32">
    <source>
        <dbReference type="ARBA" id="ARBA00042912"/>
    </source>
</evidence>
<dbReference type="GO" id="GO:0046872">
    <property type="term" value="F:metal ion binding"/>
    <property type="evidence" value="ECO:0007669"/>
    <property type="project" value="UniProtKB-KW"/>
</dbReference>
<proteinExistence type="inferred from homology"/>
<keyword evidence="13" id="KW-0645">Protease</keyword>
<keyword evidence="42" id="KW-1185">Reference proteome</keyword>
<dbReference type="SUPFAM" id="SSF54001">
    <property type="entry name" value="Cysteine proteinases"/>
    <property type="match status" value="1"/>
</dbReference>
<evidence type="ECO:0000256" key="10">
    <source>
        <dbReference type="ARBA" id="ARBA00022475"/>
    </source>
</evidence>
<dbReference type="Proteomes" id="UP000265120">
    <property type="component" value="Chromosome 11"/>
</dbReference>
<dbReference type="InterPro" id="IPR013783">
    <property type="entry name" value="Ig-like_fold"/>
</dbReference>
<evidence type="ECO:0000256" key="7">
    <source>
        <dbReference type="ARBA" id="ARBA00004514"/>
    </source>
</evidence>
<comment type="catalytic activity">
    <reaction evidence="24">
        <text>L-glutaminyl-[protein] + L-lysyl-[protein] = [protein]-L-lysyl-N(6)-5-L-glutamyl-[protein] + NH4(+)</text>
        <dbReference type="Rhea" id="RHEA:54816"/>
        <dbReference type="Rhea" id="RHEA-COMP:9752"/>
        <dbReference type="Rhea" id="RHEA-COMP:10207"/>
        <dbReference type="Rhea" id="RHEA-COMP:14005"/>
        <dbReference type="ChEBI" id="CHEBI:28938"/>
        <dbReference type="ChEBI" id="CHEBI:29969"/>
        <dbReference type="ChEBI" id="CHEBI:30011"/>
        <dbReference type="ChEBI" id="CHEBI:138370"/>
        <dbReference type="EC" id="2.3.2.13"/>
    </reaction>
    <physiologicalReaction direction="left-to-right" evidence="24">
        <dbReference type="Rhea" id="RHEA:54817"/>
    </physiologicalReaction>
</comment>
<evidence type="ECO:0000313" key="41">
    <source>
        <dbReference type="Ensembl" id="ENSCSEP00000031469.1"/>
    </source>
</evidence>
<comment type="cofactor">
    <cofactor evidence="1">
        <name>Ca(2+)</name>
        <dbReference type="ChEBI" id="CHEBI:29108"/>
    </cofactor>
</comment>
<keyword evidence="10" id="KW-1003">Cell membrane</keyword>
<protein>
    <recommendedName>
        <fullName evidence="26">Protein-glutamine gamma-glutamyltransferase 2</fullName>
        <ecNumber evidence="22">2.3.2.13</ecNumber>
        <ecNumber evidence="25">3.5.1.44</ecNumber>
    </recommendedName>
    <alternativeName>
        <fullName evidence="29">Isopeptidase TGM2</fullName>
    </alternativeName>
    <alternativeName>
        <fullName evidence="31">Protein-glutamine deamidase TGM2</fullName>
    </alternativeName>
    <alternativeName>
        <fullName evidence="30">Protein-glutamine dopaminyltransferase TGM2</fullName>
    </alternativeName>
    <alternativeName>
        <fullName evidence="33">Protein-glutamine histaminyltransferase TGM2</fullName>
    </alternativeName>
    <alternativeName>
        <fullName evidence="34">Protein-glutamine noradrenalinyltransferase TGM2</fullName>
    </alternativeName>
    <alternativeName>
        <fullName evidence="32">Protein-glutamine serotonyltransferase TGM2</fullName>
    </alternativeName>
    <alternativeName>
        <fullName evidence="28">Tissue transglutaminase</fullName>
    </alternativeName>
    <alternativeName>
        <fullName evidence="27">Transglutaminase-2</fullName>
    </alternativeName>
</protein>
<dbReference type="PANTHER" id="PTHR11590:SF6">
    <property type="entry name" value="PROTEIN-GLUTAMINE GAMMA-GLUTAMYLTRANSFERASE 2"/>
    <property type="match status" value="1"/>
</dbReference>
<dbReference type="AlphaFoldDB" id="A0A3P8WXI1"/>
<comment type="catalytic activity">
    <reaction evidence="37">
        <text>L-glutaminyl-[protein] + (R)-noradrenaline = 5-(R)-noradrenalinyl-L-glutamyl-[protein] + NH4(+)</text>
        <dbReference type="Rhea" id="RHEA:66560"/>
        <dbReference type="Rhea" id="RHEA-COMP:10207"/>
        <dbReference type="Rhea" id="RHEA-COMP:17054"/>
        <dbReference type="ChEBI" id="CHEBI:28938"/>
        <dbReference type="ChEBI" id="CHEBI:30011"/>
        <dbReference type="ChEBI" id="CHEBI:72587"/>
        <dbReference type="ChEBI" id="CHEBI:167178"/>
    </reaction>
    <physiologicalReaction direction="left-to-right" evidence="37">
        <dbReference type="Rhea" id="RHEA:66561"/>
    </physiologicalReaction>
</comment>
<dbReference type="InParanoid" id="A0A3P8WXI1"/>
<keyword evidence="19" id="KW-0472">Membrane</keyword>
<dbReference type="GO" id="GO:0050568">
    <property type="term" value="F:protein-glutamine glutaminase activity"/>
    <property type="evidence" value="ECO:0007669"/>
    <property type="project" value="UniProtKB-EC"/>
</dbReference>
<evidence type="ECO:0000256" key="12">
    <source>
        <dbReference type="ARBA" id="ARBA00022530"/>
    </source>
</evidence>
<feature type="active site" evidence="39">
    <location>
        <position position="360"/>
    </location>
</feature>
<evidence type="ECO:0000256" key="4">
    <source>
        <dbReference type="ARBA" id="ARBA00004236"/>
    </source>
</evidence>
<keyword evidence="15" id="KW-0547">Nucleotide-binding</keyword>
<reference evidence="41" key="2">
    <citation type="submission" date="2025-08" db="UniProtKB">
        <authorList>
            <consortium name="Ensembl"/>
        </authorList>
    </citation>
    <scope>IDENTIFICATION</scope>
</reference>
<dbReference type="GO" id="GO:0005886">
    <property type="term" value="C:plasma membrane"/>
    <property type="evidence" value="ECO:0007669"/>
    <property type="project" value="UniProtKB-SubCell"/>
</dbReference>
<organism evidence="41 42">
    <name type="scientific">Cynoglossus semilaevis</name>
    <name type="common">Tongue sole</name>
    <dbReference type="NCBI Taxonomy" id="244447"/>
    <lineage>
        <taxon>Eukaryota</taxon>
        <taxon>Metazoa</taxon>
        <taxon>Chordata</taxon>
        <taxon>Craniata</taxon>
        <taxon>Vertebrata</taxon>
        <taxon>Euteleostomi</taxon>
        <taxon>Actinopterygii</taxon>
        <taxon>Neopterygii</taxon>
        <taxon>Teleostei</taxon>
        <taxon>Neoteleostei</taxon>
        <taxon>Acanthomorphata</taxon>
        <taxon>Carangaria</taxon>
        <taxon>Pleuronectiformes</taxon>
        <taxon>Pleuronectoidei</taxon>
        <taxon>Cynoglossidae</taxon>
        <taxon>Cynoglossinae</taxon>
        <taxon>Cynoglossus</taxon>
    </lineage>
</organism>
<dbReference type="Pfam" id="PF01841">
    <property type="entry name" value="Transglut_core"/>
    <property type="match status" value="1"/>
</dbReference>
<comment type="catalytic activity">
    <reaction evidence="35">
        <text>L-glutaminyl-[protein] + H2O = L-glutamyl-[protein] + NH4(+)</text>
        <dbReference type="Rhea" id="RHEA:16441"/>
        <dbReference type="Rhea" id="RHEA-COMP:10207"/>
        <dbReference type="Rhea" id="RHEA-COMP:10208"/>
        <dbReference type="ChEBI" id="CHEBI:15377"/>
        <dbReference type="ChEBI" id="CHEBI:28938"/>
        <dbReference type="ChEBI" id="CHEBI:29973"/>
        <dbReference type="ChEBI" id="CHEBI:30011"/>
        <dbReference type="EC" id="3.5.1.44"/>
    </reaction>
    <physiologicalReaction direction="left-to-right" evidence="35">
        <dbReference type="Rhea" id="RHEA:16442"/>
    </physiologicalReaction>
</comment>
<keyword evidence="12" id="KW-0272">Extracellular matrix</keyword>
<evidence type="ECO:0000256" key="35">
    <source>
        <dbReference type="ARBA" id="ARBA00047868"/>
    </source>
</evidence>
<evidence type="ECO:0000256" key="14">
    <source>
        <dbReference type="ARBA" id="ARBA00022679"/>
    </source>
</evidence>
<evidence type="ECO:0000256" key="9">
    <source>
        <dbReference type="ARBA" id="ARBA00022454"/>
    </source>
</evidence>
<keyword evidence="14" id="KW-0808">Transferase</keyword>
<evidence type="ECO:0000256" key="27">
    <source>
        <dbReference type="ARBA" id="ARBA00041650"/>
    </source>
</evidence>
<evidence type="ECO:0000259" key="40">
    <source>
        <dbReference type="SMART" id="SM00460"/>
    </source>
</evidence>
<feature type="domain" description="Transglutaminase-like" evidence="40">
    <location>
        <begin position="269"/>
        <end position="363"/>
    </location>
</feature>
<dbReference type="GO" id="GO:0003810">
    <property type="term" value="F:protein-glutamine gamma-glutamyltransferase activity"/>
    <property type="evidence" value="ECO:0007669"/>
    <property type="project" value="UniProtKB-EC"/>
</dbReference>
<evidence type="ECO:0000256" key="5">
    <source>
        <dbReference type="ARBA" id="ARBA00004286"/>
    </source>
</evidence>
<dbReference type="GO" id="GO:0005694">
    <property type="term" value="C:chromosome"/>
    <property type="evidence" value="ECO:0007669"/>
    <property type="project" value="UniProtKB-SubCell"/>
</dbReference>
<evidence type="ECO:0000256" key="36">
    <source>
        <dbReference type="ARBA" id="ARBA00047876"/>
    </source>
</evidence>
<evidence type="ECO:0000256" key="28">
    <source>
        <dbReference type="ARBA" id="ARBA00041677"/>
    </source>
</evidence>
<accession>A0A3P8WXI1</accession>
<keyword evidence="13" id="KW-0378">Hydrolase</keyword>
<comment type="catalytic activity">
    <reaction evidence="23">
        <text>L-glutaminyl-[protein] + serotonin = 5-serotonyl-L-glutamyl-[protein] + NH4(+)</text>
        <dbReference type="Rhea" id="RHEA:66552"/>
        <dbReference type="Rhea" id="RHEA-COMP:10207"/>
        <dbReference type="Rhea" id="RHEA-COMP:17052"/>
        <dbReference type="ChEBI" id="CHEBI:28938"/>
        <dbReference type="ChEBI" id="CHEBI:30011"/>
        <dbReference type="ChEBI" id="CHEBI:167174"/>
        <dbReference type="ChEBI" id="CHEBI:350546"/>
    </reaction>
    <physiologicalReaction direction="left-to-right" evidence="23">
        <dbReference type="Rhea" id="RHEA:66553"/>
    </physiologicalReaction>
</comment>
<dbReference type="InterPro" id="IPR014756">
    <property type="entry name" value="Ig_E-set"/>
</dbReference>
<evidence type="ECO:0000256" key="11">
    <source>
        <dbReference type="ARBA" id="ARBA00022525"/>
    </source>
</evidence>
<dbReference type="OMA" id="RVKDCVL"/>
<keyword evidence="11" id="KW-0964">Secreted</keyword>
<evidence type="ECO:0000256" key="17">
    <source>
        <dbReference type="ARBA" id="ARBA00023128"/>
    </source>
</evidence>
<comment type="subcellular location">
    <subcellularLocation>
        <location evidence="4">Cell membrane</location>
    </subcellularLocation>
    <subcellularLocation>
        <location evidence="5">Chromosome</location>
    </subcellularLocation>
    <subcellularLocation>
        <location evidence="7">Cytoplasm</location>
        <location evidence="7">Cytosol</location>
    </subcellularLocation>
    <subcellularLocation>
        <location evidence="3">Mitochondrion</location>
    </subcellularLocation>
    <subcellularLocation>
        <location evidence="2">Nucleus</location>
    </subcellularLocation>
    <subcellularLocation>
        <location evidence="6">Secreted</location>
        <location evidence="6">Extracellular space</location>
        <location evidence="6">Extracellular matrix</location>
    </subcellularLocation>
</comment>
<dbReference type="EC" id="3.5.1.44" evidence="25"/>
<name>A0A3P8WXI1_CYNSE</name>
<evidence type="ECO:0000256" key="38">
    <source>
        <dbReference type="ARBA" id="ARBA00048365"/>
    </source>
</evidence>
<dbReference type="SMART" id="SM00460">
    <property type="entry name" value="TGc"/>
    <property type="match status" value="1"/>
</dbReference>
<feature type="active site" evidence="39">
    <location>
        <position position="277"/>
    </location>
</feature>
<reference evidence="41" key="3">
    <citation type="submission" date="2025-09" db="UniProtKB">
        <authorList>
            <consortium name="Ensembl"/>
        </authorList>
    </citation>
    <scope>IDENTIFICATION</scope>
</reference>
<evidence type="ECO:0000256" key="30">
    <source>
        <dbReference type="ARBA" id="ARBA00042105"/>
    </source>
</evidence>
<evidence type="ECO:0000256" key="31">
    <source>
        <dbReference type="ARBA" id="ARBA00042239"/>
    </source>
</evidence>
<evidence type="ECO:0000256" key="21">
    <source>
        <dbReference type="ARBA" id="ARBA00023315"/>
    </source>
</evidence>
<evidence type="ECO:0000256" key="6">
    <source>
        <dbReference type="ARBA" id="ARBA00004498"/>
    </source>
</evidence>
<evidence type="ECO:0000256" key="29">
    <source>
        <dbReference type="ARBA" id="ARBA00042099"/>
    </source>
</evidence>
<dbReference type="GO" id="GO:0005829">
    <property type="term" value="C:cytosol"/>
    <property type="evidence" value="ECO:0007669"/>
    <property type="project" value="UniProtKB-SubCell"/>
</dbReference>
<dbReference type="Pfam" id="PF00868">
    <property type="entry name" value="Transglut_N"/>
    <property type="match status" value="1"/>
</dbReference>
<dbReference type="Ensembl" id="ENSCSET00000031877.1">
    <property type="protein sequence ID" value="ENSCSEP00000031469.1"/>
    <property type="gene ID" value="ENSCSEG00000020145.1"/>
</dbReference>
<dbReference type="GO" id="GO:0008233">
    <property type="term" value="F:peptidase activity"/>
    <property type="evidence" value="ECO:0007669"/>
    <property type="project" value="UniProtKB-KW"/>
</dbReference>
<dbReference type="PIRSF" id="PIRSF000459">
    <property type="entry name" value="TGM_EBP42"/>
    <property type="match status" value="1"/>
</dbReference>
<dbReference type="InterPro" id="IPR050779">
    <property type="entry name" value="Transglutaminase"/>
</dbReference>
<evidence type="ECO:0000256" key="33">
    <source>
        <dbReference type="ARBA" id="ARBA00043104"/>
    </source>
</evidence>
<dbReference type="PANTHER" id="PTHR11590">
    <property type="entry name" value="PROTEIN-GLUTAMINE GAMMA-GLUTAMYLTRANSFERASE"/>
    <property type="match status" value="1"/>
</dbReference>
<evidence type="ECO:0000256" key="25">
    <source>
        <dbReference type="ARBA" id="ARBA00039019"/>
    </source>
</evidence>
<dbReference type="GO" id="GO:0005739">
    <property type="term" value="C:mitochondrion"/>
    <property type="evidence" value="ECO:0007669"/>
    <property type="project" value="UniProtKB-SubCell"/>
</dbReference>
<dbReference type="InterPro" id="IPR001102">
    <property type="entry name" value="Transglutaminase_N"/>
</dbReference>
<evidence type="ECO:0000256" key="2">
    <source>
        <dbReference type="ARBA" id="ARBA00004123"/>
    </source>
</evidence>
<keyword evidence="17" id="KW-0496">Mitochondrion</keyword>
<evidence type="ECO:0000256" key="24">
    <source>
        <dbReference type="ARBA" id="ARBA00036876"/>
    </source>
</evidence>
<dbReference type="GO" id="GO:0006508">
    <property type="term" value="P:proteolysis"/>
    <property type="evidence" value="ECO:0007669"/>
    <property type="project" value="UniProtKB-KW"/>
</dbReference>
<evidence type="ECO:0000256" key="39">
    <source>
        <dbReference type="PIRSR" id="PIRSR000459-1"/>
    </source>
</evidence>
<keyword evidence="18" id="KW-0342">GTP-binding</keyword>
<keyword evidence="20" id="KW-0539">Nucleus</keyword>
<comment type="similarity">
    <text evidence="8">Belongs to the transglutaminase superfamily. Transglutaminase family.</text>
</comment>
<evidence type="ECO:0000256" key="23">
    <source>
        <dbReference type="ARBA" id="ARBA00036377"/>
    </source>
</evidence>
<dbReference type="InterPro" id="IPR023608">
    <property type="entry name" value="Transglutaminase_animal"/>
</dbReference>
<evidence type="ECO:0000256" key="18">
    <source>
        <dbReference type="ARBA" id="ARBA00023134"/>
    </source>
</evidence>
<dbReference type="Gene3D" id="2.60.40.10">
    <property type="entry name" value="Immunoglobulins"/>
    <property type="match status" value="2"/>
</dbReference>
<dbReference type="InterPro" id="IPR036985">
    <property type="entry name" value="Transglutaminase-like_sf"/>
</dbReference>
<evidence type="ECO:0000313" key="42">
    <source>
        <dbReference type="Proteomes" id="UP000265120"/>
    </source>
</evidence>
<evidence type="ECO:0000256" key="3">
    <source>
        <dbReference type="ARBA" id="ARBA00004173"/>
    </source>
</evidence>
<sequence length="607" mass="67836">MTRVQVMRLESTPLRNNVNHHTSDVTVKELLVRRGQPFTLNLELSKPFTPDRHPLTISGLTGSNPSKDLGTSFVLRIPPNQSLLSKVMWKVKLKKKSSSAKGDLRLKITPPANAPIGEYILTVSHRGEETLLAMPVVLFNPWCPDDTVFLPDEEKRQEYVMNEQGIIYKGSGNYITPMDWNFGQFEPDMVKICMKILDMNNNHGEDPAKDVSSRCDPIYVGRVVSAMINSEDDHGVLMGRWGGSYAGGFRPSHWNGSHAILKSWFNIDCHPVKYGQCWVFAGVMCSVMRLLGIPCRVVTNFNSAHDTNKNLVIDMYHADYGVAPKDSRDSVWNFHVWVEGWMKRPDLAEDGKYDGWQVLDPTPQEMSDGLYCCGPAPVKAILMGDVDLEYDVPFVFAEVNADCIDWLVTDGTKMKIYSDTERVGQNISTKSVGSNKRRNITDCYKHREGGKSTEPRRLSIVVSAQVMNYNGSSAVNIMMEEKEETVPVGKGYHSSPWGVGRGTLFVATLYLKHLLLFVCAPAPPPPPIDLSLPILIPFSTYHKYMMDGDNIKISAVVTDMENPVNIYLAEDNVVLQEPPLAIVAVTPCHCLCVKTTRSSPSCYRGVQ</sequence>
<dbReference type="GO" id="GO:0007399">
    <property type="term" value="P:nervous system development"/>
    <property type="evidence" value="ECO:0007669"/>
    <property type="project" value="UniProtKB-ARBA"/>
</dbReference>
<keyword evidence="21" id="KW-0012">Acyltransferase</keyword>
<comment type="catalytic activity">
    <reaction evidence="36">
        <text>L-glutaminyl-[protein] + histamine = 5-histaminyl-L-glutamyl-[protein] + NH4(+)</text>
        <dbReference type="Rhea" id="RHEA:66564"/>
        <dbReference type="Rhea" id="RHEA-COMP:10207"/>
        <dbReference type="Rhea" id="RHEA-COMP:17056"/>
        <dbReference type="ChEBI" id="CHEBI:28938"/>
        <dbReference type="ChEBI" id="CHEBI:30011"/>
        <dbReference type="ChEBI" id="CHEBI:58432"/>
        <dbReference type="ChEBI" id="CHEBI:167179"/>
    </reaction>
    <physiologicalReaction direction="left-to-right" evidence="36">
        <dbReference type="Rhea" id="RHEA:66565"/>
    </physiologicalReaction>
</comment>
<dbReference type="Gene3D" id="3.90.260.10">
    <property type="entry name" value="Transglutaminase-like"/>
    <property type="match status" value="1"/>
</dbReference>
<dbReference type="InterPro" id="IPR038765">
    <property type="entry name" value="Papain-like_cys_pep_sf"/>
</dbReference>
<evidence type="ECO:0000256" key="16">
    <source>
        <dbReference type="ARBA" id="ARBA00022837"/>
    </source>
</evidence>
<comment type="catalytic activity">
    <reaction evidence="38">
        <text>L-glutaminyl-[protein] + dopamine = 5-dopaminyl-L-glutamyl-[protein] + NH4(+)</text>
        <dbReference type="Rhea" id="RHEA:66556"/>
        <dbReference type="Rhea" id="RHEA-COMP:10207"/>
        <dbReference type="Rhea" id="RHEA-COMP:17053"/>
        <dbReference type="ChEBI" id="CHEBI:28938"/>
        <dbReference type="ChEBI" id="CHEBI:30011"/>
        <dbReference type="ChEBI" id="CHEBI:59905"/>
        <dbReference type="ChEBI" id="CHEBI:167175"/>
    </reaction>
    <physiologicalReaction direction="left-to-right" evidence="38">
        <dbReference type="Rhea" id="RHEA:66557"/>
    </physiologicalReaction>
</comment>
<keyword evidence="16" id="KW-0106">Calcium</keyword>
<evidence type="ECO:0000256" key="19">
    <source>
        <dbReference type="ARBA" id="ARBA00023136"/>
    </source>
</evidence>
<reference evidence="41 42" key="1">
    <citation type="journal article" date="2014" name="Nat. Genet.">
        <title>Whole-genome sequence of a flatfish provides insights into ZW sex chromosome evolution and adaptation to a benthic lifestyle.</title>
        <authorList>
            <person name="Chen S."/>
            <person name="Zhang G."/>
            <person name="Shao C."/>
            <person name="Huang Q."/>
            <person name="Liu G."/>
            <person name="Zhang P."/>
            <person name="Song W."/>
            <person name="An N."/>
            <person name="Chalopin D."/>
            <person name="Volff J.N."/>
            <person name="Hong Y."/>
            <person name="Li Q."/>
            <person name="Sha Z."/>
            <person name="Zhou H."/>
            <person name="Xie M."/>
            <person name="Yu Q."/>
            <person name="Liu Y."/>
            <person name="Xiang H."/>
            <person name="Wang N."/>
            <person name="Wu K."/>
            <person name="Yang C."/>
            <person name="Zhou Q."/>
            <person name="Liao X."/>
            <person name="Yang L."/>
            <person name="Hu Q."/>
            <person name="Zhang J."/>
            <person name="Meng L."/>
            <person name="Jin L."/>
            <person name="Tian Y."/>
            <person name="Lian J."/>
            <person name="Yang J."/>
            <person name="Miao G."/>
            <person name="Liu S."/>
            <person name="Liang Z."/>
            <person name="Yan F."/>
            <person name="Li Y."/>
            <person name="Sun B."/>
            <person name="Zhang H."/>
            <person name="Zhang J."/>
            <person name="Zhu Y."/>
            <person name="Du M."/>
            <person name="Zhao Y."/>
            <person name="Schartl M."/>
            <person name="Tang Q."/>
            <person name="Wang J."/>
        </authorList>
    </citation>
    <scope>NUCLEOTIDE SEQUENCE</scope>
</reference>
<dbReference type="GO" id="GO:0005634">
    <property type="term" value="C:nucleus"/>
    <property type="evidence" value="ECO:0007669"/>
    <property type="project" value="UniProtKB-SubCell"/>
</dbReference>
<evidence type="ECO:0000256" key="13">
    <source>
        <dbReference type="ARBA" id="ARBA00022670"/>
    </source>
</evidence>
<evidence type="ECO:0000256" key="15">
    <source>
        <dbReference type="ARBA" id="ARBA00022741"/>
    </source>
</evidence>
<evidence type="ECO:0000256" key="1">
    <source>
        <dbReference type="ARBA" id="ARBA00001913"/>
    </source>
</evidence>
<dbReference type="GO" id="GO:0005525">
    <property type="term" value="F:GTP binding"/>
    <property type="evidence" value="ECO:0007669"/>
    <property type="project" value="UniProtKB-KW"/>
</dbReference>
<dbReference type="SUPFAM" id="SSF81296">
    <property type="entry name" value="E set domains"/>
    <property type="match status" value="1"/>
</dbReference>
<dbReference type="EC" id="2.3.2.13" evidence="22"/>
<dbReference type="InterPro" id="IPR002931">
    <property type="entry name" value="Transglutaminase-like"/>
</dbReference>
<evidence type="ECO:0000256" key="34">
    <source>
        <dbReference type="ARBA" id="ARBA00043138"/>
    </source>
</evidence>
<evidence type="ECO:0000256" key="26">
    <source>
        <dbReference type="ARBA" id="ARBA00040561"/>
    </source>
</evidence>
<keyword evidence="9" id="KW-0158">Chromosome</keyword>
<dbReference type="GeneTree" id="ENSGT01050000244866"/>